<keyword evidence="3" id="KW-1185">Reference proteome</keyword>
<dbReference type="Gene3D" id="3.90.830.10">
    <property type="entry name" value="Syntaxin Binding Protein 1, Chain A, domain 2"/>
    <property type="match status" value="1"/>
</dbReference>
<protein>
    <submittedName>
        <fullName evidence="2">Uncharacterized protein</fullName>
    </submittedName>
</protein>
<accession>A0A3S5API1</accession>
<name>A0A3S5API1_9PLAT</name>
<reference evidence="2" key="1">
    <citation type="submission" date="2018-11" db="EMBL/GenBank/DDBJ databases">
        <authorList>
            <consortium name="Pathogen Informatics"/>
        </authorList>
    </citation>
    <scope>NUCLEOTIDE SEQUENCE</scope>
</reference>
<evidence type="ECO:0000313" key="3">
    <source>
        <dbReference type="Proteomes" id="UP000784294"/>
    </source>
</evidence>
<dbReference type="InterPro" id="IPR036045">
    <property type="entry name" value="Sec1-like_sf"/>
</dbReference>
<gene>
    <name evidence="2" type="ORF">PXEA_LOCUS22197</name>
</gene>
<dbReference type="InterPro" id="IPR043127">
    <property type="entry name" value="Sec-1-like_dom3a"/>
</dbReference>
<dbReference type="AlphaFoldDB" id="A0A3S5API1"/>
<evidence type="ECO:0000256" key="1">
    <source>
        <dbReference type="SAM" id="MobiDB-lite"/>
    </source>
</evidence>
<comment type="caution">
    <text evidence="2">The sequence shown here is derived from an EMBL/GenBank/DDBJ whole genome shotgun (WGS) entry which is preliminary data.</text>
</comment>
<proteinExistence type="predicted"/>
<sequence>MLTYSPRVVSVSRILPQRIRAFAESKRALINNSLNQSNRGVDNPVSTDSDIGAGTGGGGGQAELRHLSQLLKAMPEYQKEVASFSAIYNIADSCMAQFRAGVDKLCEVEQEKQSTSWMGIVDRPP</sequence>
<dbReference type="OrthoDB" id="2228at2759"/>
<organism evidence="2 3">
    <name type="scientific">Protopolystoma xenopodis</name>
    <dbReference type="NCBI Taxonomy" id="117903"/>
    <lineage>
        <taxon>Eukaryota</taxon>
        <taxon>Metazoa</taxon>
        <taxon>Spiralia</taxon>
        <taxon>Lophotrochozoa</taxon>
        <taxon>Platyhelminthes</taxon>
        <taxon>Monogenea</taxon>
        <taxon>Polyopisthocotylea</taxon>
        <taxon>Polystomatidea</taxon>
        <taxon>Polystomatidae</taxon>
        <taxon>Protopolystoma</taxon>
    </lineage>
</organism>
<feature type="compositionally biased region" description="Polar residues" evidence="1">
    <location>
        <begin position="35"/>
        <end position="49"/>
    </location>
</feature>
<dbReference type="Gene3D" id="1.25.40.60">
    <property type="match status" value="1"/>
</dbReference>
<feature type="region of interest" description="Disordered" evidence="1">
    <location>
        <begin position="35"/>
        <end position="60"/>
    </location>
</feature>
<dbReference type="Proteomes" id="UP000784294">
    <property type="component" value="Unassembled WGS sequence"/>
</dbReference>
<dbReference type="SUPFAM" id="SSF56815">
    <property type="entry name" value="Sec1/munc18-like (SM) proteins"/>
    <property type="match status" value="1"/>
</dbReference>
<dbReference type="EMBL" id="CAAALY010097586">
    <property type="protein sequence ID" value="VEL28757.1"/>
    <property type="molecule type" value="Genomic_DNA"/>
</dbReference>
<evidence type="ECO:0000313" key="2">
    <source>
        <dbReference type="EMBL" id="VEL28757.1"/>
    </source>
</evidence>